<keyword evidence="2" id="KW-1185">Reference proteome</keyword>
<proteinExistence type="predicted"/>
<dbReference type="AlphaFoldDB" id="A0A0N0BFC4"/>
<dbReference type="EMBL" id="KQ435803">
    <property type="protein sequence ID" value="KOX73134.1"/>
    <property type="molecule type" value="Genomic_DNA"/>
</dbReference>
<evidence type="ECO:0000313" key="2">
    <source>
        <dbReference type="Proteomes" id="UP000053105"/>
    </source>
</evidence>
<gene>
    <name evidence="1" type="ORF">WN51_14621</name>
</gene>
<evidence type="ECO:0000313" key="1">
    <source>
        <dbReference type="EMBL" id="KOX73134.1"/>
    </source>
</evidence>
<accession>A0A0N0BFC4</accession>
<reference evidence="1 2" key="1">
    <citation type="submission" date="2015-07" db="EMBL/GenBank/DDBJ databases">
        <title>The genome of Melipona quadrifasciata.</title>
        <authorList>
            <person name="Pan H."/>
            <person name="Kapheim K."/>
        </authorList>
    </citation>
    <scope>NUCLEOTIDE SEQUENCE [LARGE SCALE GENOMIC DNA]</scope>
    <source>
        <strain evidence="1">0111107301</strain>
        <tissue evidence="1">Whole body</tissue>
    </source>
</reference>
<sequence length="83" mass="9730">MLSSSSTLIAISKHFITIQLAEISEELLTEDRVESTIKMRRCFKVVWERLAVVRLNHSDTRNVQTQFKLNLNEQSYFISKIML</sequence>
<organism evidence="1 2">
    <name type="scientific">Melipona quadrifasciata</name>
    <dbReference type="NCBI Taxonomy" id="166423"/>
    <lineage>
        <taxon>Eukaryota</taxon>
        <taxon>Metazoa</taxon>
        <taxon>Ecdysozoa</taxon>
        <taxon>Arthropoda</taxon>
        <taxon>Hexapoda</taxon>
        <taxon>Insecta</taxon>
        <taxon>Pterygota</taxon>
        <taxon>Neoptera</taxon>
        <taxon>Endopterygota</taxon>
        <taxon>Hymenoptera</taxon>
        <taxon>Apocrita</taxon>
        <taxon>Aculeata</taxon>
        <taxon>Apoidea</taxon>
        <taxon>Anthophila</taxon>
        <taxon>Apidae</taxon>
        <taxon>Melipona</taxon>
    </lineage>
</organism>
<protein>
    <submittedName>
        <fullName evidence="1">Uncharacterized protein</fullName>
    </submittedName>
</protein>
<name>A0A0N0BFC4_9HYME</name>
<dbReference type="Proteomes" id="UP000053105">
    <property type="component" value="Unassembled WGS sequence"/>
</dbReference>